<accession>A0ABV4B9K9</accession>
<protein>
    <recommendedName>
        <fullName evidence="3">Transposase</fullName>
    </recommendedName>
</protein>
<dbReference type="EMBL" id="JBDKXB010000001">
    <property type="protein sequence ID" value="MEY6431057.1"/>
    <property type="molecule type" value="Genomic_DNA"/>
</dbReference>
<dbReference type="RefSeq" id="WP_369665431.1">
    <property type="nucleotide sequence ID" value="NZ_JBDKXB010000001.1"/>
</dbReference>
<evidence type="ECO:0008006" key="3">
    <source>
        <dbReference type="Google" id="ProtNLM"/>
    </source>
</evidence>
<comment type="caution">
    <text evidence="1">The sequence shown here is derived from an EMBL/GenBank/DDBJ whole genome shotgun (WGS) entry which is preliminary data.</text>
</comment>
<organism evidence="1 2">
    <name type="scientific">Thioalkalicoccus limnaeus</name>
    <dbReference type="NCBI Taxonomy" id="120681"/>
    <lineage>
        <taxon>Bacteria</taxon>
        <taxon>Pseudomonadati</taxon>
        <taxon>Pseudomonadota</taxon>
        <taxon>Gammaproteobacteria</taxon>
        <taxon>Chromatiales</taxon>
        <taxon>Chromatiaceae</taxon>
        <taxon>Thioalkalicoccus</taxon>
    </lineage>
</organism>
<reference evidence="1 2" key="1">
    <citation type="submission" date="2024-05" db="EMBL/GenBank/DDBJ databases">
        <title>Genome Sequence and Characterization of the New Strain Purple Sulfur Bacterium of Genus Thioalkalicoccus.</title>
        <authorList>
            <person name="Bryantseva I.A."/>
            <person name="Kyndt J.A."/>
            <person name="Imhoff J.F."/>
        </authorList>
    </citation>
    <scope>NUCLEOTIDE SEQUENCE [LARGE SCALE GENOMIC DNA]</scope>
    <source>
        <strain evidence="1 2">Um2</strain>
    </source>
</reference>
<name>A0ABV4B9K9_9GAMM</name>
<keyword evidence="2" id="KW-1185">Reference proteome</keyword>
<evidence type="ECO:0000313" key="2">
    <source>
        <dbReference type="Proteomes" id="UP001564408"/>
    </source>
</evidence>
<gene>
    <name evidence="1" type="ORF">ABC977_01390</name>
</gene>
<proteinExistence type="predicted"/>
<dbReference type="Proteomes" id="UP001564408">
    <property type="component" value="Unassembled WGS sequence"/>
</dbReference>
<sequence length="74" mass="8471">MTNNDAERALRNWVIAWRIRYGTRTAEGPRALAALASMIDTRRQRRLSPWRFIAETLRQRRQGLPAPLLPSAAG</sequence>
<evidence type="ECO:0000313" key="1">
    <source>
        <dbReference type="EMBL" id="MEY6431057.1"/>
    </source>
</evidence>